<keyword evidence="8" id="KW-0961">Cell wall biogenesis/degradation</keyword>
<dbReference type="NCBIfam" id="TIGR04183">
    <property type="entry name" value="Por_Secre_tail"/>
    <property type="match status" value="1"/>
</dbReference>
<dbReference type="Proteomes" id="UP000798808">
    <property type="component" value="Unassembled WGS sequence"/>
</dbReference>
<dbReference type="Gene3D" id="2.70.98.30">
    <property type="entry name" value="Golgi alpha-mannosidase II, domain 4"/>
    <property type="match status" value="1"/>
</dbReference>
<keyword evidence="5" id="KW-0378">Hydrolase</keyword>
<evidence type="ECO:0000256" key="9">
    <source>
        <dbReference type="ARBA" id="ARBA00023326"/>
    </source>
</evidence>
<dbReference type="SMART" id="SM00606">
    <property type="entry name" value="CBD_IV"/>
    <property type="match status" value="2"/>
</dbReference>
<dbReference type="SMART" id="SM00060">
    <property type="entry name" value="FN3"/>
    <property type="match status" value="1"/>
</dbReference>
<dbReference type="InterPro" id="IPR005084">
    <property type="entry name" value="CBM6"/>
</dbReference>
<dbReference type="PANTHER" id="PTHR31983">
    <property type="entry name" value="ENDO-1,3(4)-BETA-GLUCANASE 1"/>
    <property type="match status" value="1"/>
</dbReference>
<dbReference type="Pfam" id="PF03422">
    <property type="entry name" value="CBM_6"/>
    <property type="match status" value="2"/>
</dbReference>
<dbReference type="RefSeq" id="WP_155169478.1">
    <property type="nucleotide sequence ID" value="NZ_BAAAFL010000031.1"/>
</dbReference>
<feature type="domain" description="Fibronectin type-III" evidence="10">
    <location>
        <begin position="1049"/>
        <end position="1134"/>
    </location>
</feature>
<dbReference type="SUPFAM" id="SSF49265">
    <property type="entry name" value="Fibronectin type III"/>
    <property type="match status" value="1"/>
</dbReference>
<dbReference type="Pfam" id="PF17957">
    <property type="entry name" value="Big_7"/>
    <property type="match status" value="1"/>
</dbReference>
<evidence type="ECO:0000256" key="5">
    <source>
        <dbReference type="ARBA" id="ARBA00022801"/>
    </source>
</evidence>
<keyword evidence="6" id="KW-0119">Carbohydrate metabolism</keyword>
<evidence type="ECO:0000256" key="1">
    <source>
        <dbReference type="ARBA" id="ARBA00000382"/>
    </source>
</evidence>
<dbReference type="InterPro" id="IPR036116">
    <property type="entry name" value="FN3_sf"/>
</dbReference>
<evidence type="ECO:0000256" key="6">
    <source>
        <dbReference type="ARBA" id="ARBA00023277"/>
    </source>
</evidence>
<dbReference type="InterPro" id="IPR026444">
    <property type="entry name" value="Secre_tail"/>
</dbReference>
<evidence type="ECO:0000259" key="11">
    <source>
        <dbReference type="PROSITE" id="PS51175"/>
    </source>
</evidence>
<dbReference type="PANTHER" id="PTHR31983:SF0">
    <property type="entry name" value="GLUCAN ENDO-1,3-BETA-D-GLUCOSIDASE 2"/>
    <property type="match status" value="1"/>
</dbReference>
<organism evidence="12 13">
    <name type="scientific">Fulvivirga kasyanovii</name>
    <dbReference type="NCBI Taxonomy" id="396812"/>
    <lineage>
        <taxon>Bacteria</taxon>
        <taxon>Pseudomonadati</taxon>
        <taxon>Bacteroidota</taxon>
        <taxon>Cytophagia</taxon>
        <taxon>Cytophagales</taxon>
        <taxon>Fulvivirgaceae</taxon>
        <taxon>Fulvivirga</taxon>
    </lineage>
</organism>
<dbReference type="Gene3D" id="2.60.120.260">
    <property type="entry name" value="Galactose-binding domain-like"/>
    <property type="match status" value="2"/>
</dbReference>
<dbReference type="PROSITE" id="PS51175">
    <property type="entry name" value="CBM6"/>
    <property type="match status" value="2"/>
</dbReference>
<comment type="catalytic activity">
    <reaction evidence="1">
        <text>Hydrolysis of (1-&gt;3)-beta-D-glucosidic linkages in (1-&gt;3)-beta-D-glucans.</text>
        <dbReference type="EC" id="3.2.1.39"/>
    </reaction>
</comment>
<gene>
    <name evidence="12" type="ORF">E1163_03420</name>
</gene>
<dbReference type="CDD" id="cd00063">
    <property type="entry name" value="FN3"/>
    <property type="match status" value="1"/>
</dbReference>
<sequence>MKPTSCTGWHFLTLPPCNIFLKFLQQTIAATKALNAALALILLALLSFTVQAQVVPVGSGSYTTSFPGTDEAGRNTFPSGAPQLSGVAANKPVPTNDWWSNLVKNDHGGQAFNYPLSFRSETDGLVVNYTIPLASSANEYREPMSAVDAIKVGVSGLNATRSTIADHSDWTVTANWASGGNNFSATMGMGMPFVYFTKASGNTAQIQVNFNAPGVTVSGNKLLIQNNMNNSNYVVFGPAGSTWSGNGGVFTSSLAGKNYWSMALVPPGMDINSFIANYERYAYVFPANTTVDWNYNENTSMVTTTFAVTPDVKEGGYNEVLLGLLPHQWAHLGAGSAQPNLATYHTVRGELKMLGGNTFSVANKFSGVLPTLPNLAKYSNGFDIGSLNDKINAIKGDGLPGWTDSYNEGQNMNRLIQAARIADQIGNTAARDQLLDTVQERLEDWLTVEGGEVAFMFYYNDTWDALLGYPAGHSQDSNLNDHHFHWGYFIHAASALEQFRPGWANNWGPMINMLIRDAGNPSRTDNMFPFLRNFSPYAGHAWANGFATEPFGNDQESTSESMQFNASLIHWGTITNNPEIRDLGIYLYTTEVTAIQEYWFDIHDRTFRPEYTHEMIARIWSAGYDNGTWWTSDIAASYGIQLYPIHGGALYMGYDLDYVQEVWNGMKSKTEVLSNTPNANLWYDTYWSFLAFLDPAQAISLYNSYTGRDVKVGISDAQTYHWLHTMNALGQVADEITADYPIAGVFEKDGVRTYVAHNYGSTDITVHFSDGATLYVPAGEMATSKDTGASISISAPGIVEEPCTSGVNSNFTLEAHVTGSGVSYVEFFRNGASVGTDNAAPYQLQQSFSSDGVYTYTARAYSGSAFEVSNVYQVIVGLGTQVPYSSPHTIPGTFESGLYDAGGNGISYYDTNPNIYEANFRTDDEVDAASSPSQGTSIGWIAPGEWVEYSINATSGKYDIALNIAAKASEGGMSGSLSIDMDCNPVATINSTPLTGDWDTYQAVTATDINIPAGSHIIRVTFNSGVYNLGRLTFTRTGDLDGNNSPPGTPTGIQVTSTTASSLTIGWNASTDPDNNLSGYDVYLNNTLVDNVSSTSYTFTGLTSNTTYQMGVNARDSENAVSQRVSVNGTTDEQTSNGVPIPAVVQAENYTDMSGIQMEETSDTDGGQNVGWIDAGDWLEYEIYVPEAGDYTIDYRVASLNAGGVIEFFSNGTSKATTSFNATGDWQNWTTVSESVNLPSGDQTIRLVSNNSGWNINWIEFKSAGTTPPDGDGCNIAVNGDFSVEISDDATNPTLTFVPERSGVGSPTCILYYSTSPDGTYPGYLVSASTPYQINASAGQTIYFYYTYSLPEGGENNTLNNKKSFVVAQCGSSNARMGAETQSKQTNISESLRLYPNPANDKIFLSGLPQDVSEVLIYDASGRTQSLKSTDGSQNLSLDIRHLVKGLYFIRIQSKDEVITRSFMKE</sequence>
<dbReference type="EC" id="3.2.1.39" evidence="3"/>
<feature type="domain" description="CBM6" evidence="11">
    <location>
        <begin position="1143"/>
        <end position="1262"/>
    </location>
</feature>
<dbReference type="InterPro" id="IPR040720">
    <property type="entry name" value="GH81_C"/>
</dbReference>
<dbReference type="InterPro" id="IPR040451">
    <property type="entry name" value="GH81_N"/>
</dbReference>
<evidence type="ECO:0000313" key="13">
    <source>
        <dbReference type="Proteomes" id="UP000798808"/>
    </source>
</evidence>
<protein>
    <recommendedName>
        <fullName evidence="3">glucan endo-1,3-beta-D-glucosidase</fullName>
        <ecNumber evidence="3">3.2.1.39</ecNumber>
    </recommendedName>
</protein>
<accession>A0ABW9RIU7</accession>
<dbReference type="SUPFAM" id="SSF49785">
    <property type="entry name" value="Galactose-binding domain-like"/>
    <property type="match status" value="2"/>
</dbReference>
<evidence type="ECO:0000256" key="4">
    <source>
        <dbReference type="ARBA" id="ARBA00022729"/>
    </source>
</evidence>
<evidence type="ECO:0000256" key="3">
    <source>
        <dbReference type="ARBA" id="ARBA00012780"/>
    </source>
</evidence>
<dbReference type="Pfam" id="PF03639">
    <property type="entry name" value="Glyco_hydro_81"/>
    <property type="match status" value="1"/>
</dbReference>
<dbReference type="InterPro" id="IPR013783">
    <property type="entry name" value="Ig-like_fold"/>
</dbReference>
<evidence type="ECO:0000259" key="10">
    <source>
        <dbReference type="PROSITE" id="PS50853"/>
    </source>
</evidence>
<evidence type="ECO:0000256" key="2">
    <source>
        <dbReference type="ARBA" id="ARBA00010730"/>
    </source>
</evidence>
<dbReference type="InterPro" id="IPR003961">
    <property type="entry name" value="FN3_dom"/>
</dbReference>
<dbReference type="CDD" id="cd04080">
    <property type="entry name" value="CBM6_cellulase-like"/>
    <property type="match status" value="2"/>
</dbReference>
<dbReference type="PROSITE" id="PS50853">
    <property type="entry name" value="FN3"/>
    <property type="match status" value="1"/>
</dbReference>
<proteinExistence type="inferred from homology"/>
<dbReference type="Pfam" id="PF17652">
    <property type="entry name" value="Glyco_hydro81C"/>
    <property type="match status" value="1"/>
</dbReference>
<name>A0ABW9RIU7_9BACT</name>
<dbReference type="InterPro" id="IPR008979">
    <property type="entry name" value="Galactose-bd-like_sf"/>
</dbReference>
<evidence type="ECO:0000256" key="7">
    <source>
        <dbReference type="ARBA" id="ARBA00023295"/>
    </source>
</evidence>
<keyword evidence="13" id="KW-1185">Reference proteome</keyword>
<dbReference type="Gene3D" id="2.60.40.10">
    <property type="entry name" value="Immunoglobulins"/>
    <property type="match status" value="2"/>
</dbReference>
<reference evidence="12 13" key="1">
    <citation type="submission" date="2019-02" db="EMBL/GenBank/DDBJ databases">
        <authorList>
            <person name="Goldberg S.R."/>
            <person name="Haltli B.A."/>
            <person name="Correa H."/>
            <person name="Russell K.G."/>
        </authorList>
    </citation>
    <scope>NUCLEOTIDE SEQUENCE [LARGE SCALE GENOMIC DNA]</scope>
    <source>
        <strain evidence="12 13">JCM 16186</strain>
    </source>
</reference>
<dbReference type="Pfam" id="PF00041">
    <property type="entry name" value="fn3"/>
    <property type="match status" value="1"/>
</dbReference>
<evidence type="ECO:0000313" key="12">
    <source>
        <dbReference type="EMBL" id="MTI23987.1"/>
    </source>
</evidence>
<dbReference type="InterPro" id="IPR005200">
    <property type="entry name" value="Endo-beta-glucanase"/>
</dbReference>
<dbReference type="InterPro" id="IPR006584">
    <property type="entry name" value="Cellulose-bd_IV"/>
</dbReference>
<comment type="caution">
    <text evidence="12">The sequence shown here is derived from an EMBL/GenBank/DDBJ whole genome shotgun (WGS) entry which is preliminary data.</text>
</comment>
<feature type="domain" description="CBM6" evidence="11">
    <location>
        <begin position="914"/>
        <end position="1035"/>
    </location>
</feature>
<dbReference type="PROSITE" id="PS52008">
    <property type="entry name" value="GH81"/>
    <property type="match status" value="1"/>
</dbReference>
<comment type="similarity">
    <text evidence="2">Belongs to the glycosyl hydrolase 81 family.</text>
</comment>
<dbReference type="Pfam" id="PF18962">
    <property type="entry name" value="Por_Secre_tail"/>
    <property type="match status" value="1"/>
</dbReference>
<keyword evidence="7" id="KW-0326">Glycosidase</keyword>
<evidence type="ECO:0000256" key="8">
    <source>
        <dbReference type="ARBA" id="ARBA00023316"/>
    </source>
</evidence>
<dbReference type="EMBL" id="SMLW01000343">
    <property type="protein sequence ID" value="MTI23987.1"/>
    <property type="molecule type" value="Genomic_DNA"/>
</dbReference>
<keyword evidence="4" id="KW-0732">Signal</keyword>
<keyword evidence="9" id="KW-0624">Polysaccharide degradation</keyword>